<evidence type="ECO:0000259" key="11">
    <source>
        <dbReference type="PROSITE" id="PS50850"/>
    </source>
</evidence>
<feature type="transmembrane region" description="Helical" evidence="10">
    <location>
        <begin position="412"/>
        <end position="436"/>
    </location>
</feature>
<comment type="similarity">
    <text evidence="2 7">Belongs to the major facilitator superfamily. Sugar transporter (TC 2.A.1.1) family.</text>
</comment>
<feature type="domain" description="Major facilitator superfamily (MFS) profile" evidence="11">
    <location>
        <begin position="60"/>
        <end position="508"/>
    </location>
</feature>
<evidence type="ECO:0000256" key="10">
    <source>
        <dbReference type="SAM" id="Phobius"/>
    </source>
</evidence>
<sequence>MESEKVMESDKVMASHVEHPHDEYPVTSKTLTTDAEENSRLEHQLSPREAIKAYPMAVFWCLTVSTCVIMEGFDQILMGSLFAYPTFQRKYGTFVGVTASTRSGYQLSAPWQAGLNNGSTVGAFFGTLINGYLVNKFGHRLVLLASLVILSGCIFITFFSPNVVVLLIGQILSGLPWGVFATAAPAYASECLPMSLRIYLTSYTNMCFLLGQLIAAGVLRGLQSRTDEWGFRIPFALQWIWPCFLIPLIYFAPASPWHEVRKGRLDKAEQSLRRLQRQSADIDVKKTLAMIVYTNDLEEQLSVGTSYWDCLKGFELRRTEIACMAFAGQVLSGSNFAYNSSYFYEQIGLPTSTTYSLTLGGLGVAGVATIINWLFITPNFGRRITYLCGMSAMAFVLYLIGILNVWSGTTSVVYTQAVLAILWLFFFDLSVGQLGWSLPAEVGSTRLRQKTICLARNSYYLVNIVAGVLQPYFMNPTAWNLRGYTGFFWGGTATVMVIWAFFRLPETRHRSFEELDMLFARKIPARKFKHTEAGAYDADRKNEAVADSTHV</sequence>
<keyword evidence="4 10" id="KW-0812">Transmembrane</keyword>
<dbReference type="InterPro" id="IPR050360">
    <property type="entry name" value="MFS_Sugar_Transporters"/>
</dbReference>
<reference evidence="12 13" key="1">
    <citation type="journal article" date="2018" name="IMA Fungus">
        <title>IMA Genome-F 9: Draft genome sequence of Annulohypoxylon stygium, Aspergillus mulundensis, Berkeleyomyces basicola (syn. Thielaviopsis basicola), Ceratocystis smalleyi, two Cercospora beticola strains, Coleophoma cylindrospora, Fusarium fracticaudum, Phialophora cf. hyalina, and Morchella septimelata.</title>
        <authorList>
            <person name="Wingfield B.D."/>
            <person name="Bills G.F."/>
            <person name="Dong Y."/>
            <person name="Huang W."/>
            <person name="Nel W.J."/>
            <person name="Swalarsk-Parry B.S."/>
            <person name="Vaghefi N."/>
            <person name="Wilken P.M."/>
            <person name="An Z."/>
            <person name="de Beer Z.W."/>
            <person name="De Vos L."/>
            <person name="Chen L."/>
            <person name="Duong T.A."/>
            <person name="Gao Y."/>
            <person name="Hammerbacher A."/>
            <person name="Kikkert J.R."/>
            <person name="Li Y."/>
            <person name="Li H."/>
            <person name="Li K."/>
            <person name="Li Q."/>
            <person name="Liu X."/>
            <person name="Ma X."/>
            <person name="Naidoo K."/>
            <person name="Pethybridge S.J."/>
            <person name="Sun J."/>
            <person name="Steenkamp E.T."/>
            <person name="van der Nest M.A."/>
            <person name="van Wyk S."/>
            <person name="Wingfield M.J."/>
            <person name="Xiong C."/>
            <person name="Yue Q."/>
            <person name="Zhang X."/>
        </authorList>
    </citation>
    <scope>NUCLEOTIDE SEQUENCE [LARGE SCALE GENOMIC DNA]</scope>
    <source>
        <strain evidence="12 13">BP5796</strain>
    </source>
</reference>
<dbReference type="Gene3D" id="1.20.1250.20">
    <property type="entry name" value="MFS general substrate transporter like domains"/>
    <property type="match status" value="1"/>
</dbReference>
<evidence type="ECO:0000256" key="5">
    <source>
        <dbReference type="ARBA" id="ARBA00022989"/>
    </source>
</evidence>
<keyword evidence="6 10" id="KW-0472">Membrane</keyword>
<dbReference type="PROSITE" id="PS50850">
    <property type="entry name" value="MFS"/>
    <property type="match status" value="1"/>
</dbReference>
<keyword evidence="13" id="KW-1185">Reference proteome</keyword>
<feature type="region of interest" description="Disordered" evidence="9">
    <location>
        <begin position="1"/>
        <end position="28"/>
    </location>
</feature>
<keyword evidence="5 10" id="KW-1133">Transmembrane helix</keyword>
<dbReference type="Pfam" id="PF00083">
    <property type="entry name" value="Sugar_tr"/>
    <property type="match status" value="1"/>
</dbReference>
<dbReference type="InterPro" id="IPR020846">
    <property type="entry name" value="MFS_dom"/>
</dbReference>
<feature type="transmembrane region" description="Helical" evidence="10">
    <location>
        <begin position="384"/>
        <end position="406"/>
    </location>
</feature>
<evidence type="ECO:0000313" key="12">
    <source>
        <dbReference type="EMBL" id="RDW77844.1"/>
    </source>
</evidence>
<feature type="coiled-coil region" evidence="8">
    <location>
        <begin position="258"/>
        <end position="285"/>
    </location>
</feature>
<comment type="caution">
    <text evidence="12">The sequence shown here is derived from an EMBL/GenBank/DDBJ whole genome shotgun (WGS) entry which is preliminary data.</text>
</comment>
<feature type="transmembrane region" description="Helical" evidence="10">
    <location>
        <begin position="321"/>
        <end position="338"/>
    </location>
</feature>
<evidence type="ECO:0000256" key="8">
    <source>
        <dbReference type="SAM" id="Coils"/>
    </source>
</evidence>
<dbReference type="InterPro" id="IPR005829">
    <property type="entry name" value="Sugar_transporter_CS"/>
</dbReference>
<evidence type="ECO:0000256" key="4">
    <source>
        <dbReference type="ARBA" id="ARBA00022692"/>
    </source>
</evidence>
<feature type="transmembrane region" description="Helical" evidence="10">
    <location>
        <begin position="239"/>
        <end position="257"/>
    </location>
</feature>
<dbReference type="EMBL" id="PDLN01000008">
    <property type="protein sequence ID" value="RDW77844.1"/>
    <property type="molecule type" value="Genomic_DNA"/>
</dbReference>
<keyword evidence="8" id="KW-0175">Coiled coil</keyword>
<comment type="subcellular location">
    <subcellularLocation>
        <location evidence="1">Membrane</location>
        <topology evidence="1">Multi-pass membrane protein</topology>
    </subcellularLocation>
</comment>
<dbReference type="Proteomes" id="UP000256328">
    <property type="component" value="Unassembled WGS sequence"/>
</dbReference>
<keyword evidence="3 7" id="KW-0813">Transport</keyword>
<dbReference type="FunFam" id="1.20.1250.20:FF:000078">
    <property type="entry name" value="MFS maltose transporter, putative"/>
    <property type="match status" value="1"/>
</dbReference>
<dbReference type="InterPro" id="IPR005828">
    <property type="entry name" value="MFS_sugar_transport-like"/>
</dbReference>
<dbReference type="OrthoDB" id="6612291at2759"/>
<dbReference type="PROSITE" id="PS00217">
    <property type="entry name" value="SUGAR_TRANSPORT_2"/>
    <property type="match status" value="1"/>
</dbReference>
<evidence type="ECO:0000256" key="9">
    <source>
        <dbReference type="SAM" id="MobiDB-lite"/>
    </source>
</evidence>
<evidence type="ECO:0000256" key="1">
    <source>
        <dbReference type="ARBA" id="ARBA00004141"/>
    </source>
</evidence>
<dbReference type="AlphaFoldDB" id="A0A3D8RVF3"/>
<evidence type="ECO:0000256" key="2">
    <source>
        <dbReference type="ARBA" id="ARBA00010992"/>
    </source>
</evidence>
<dbReference type="PANTHER" id="PTHR48022:SF83">
    <property type="entry name" value="MAJOR FACILITATOR SUPERFAMILY (MFS) PROFILE DOMAIN-CONTAINING PROTEIN"/>
    <property type="match status" value="1"/>
</dbReference>
<evidence type="ECO:0000256" key="3">
    <source>
        <dbReference type="ARBA" id="ARBA00022448"/>
    </source>
</evidence>
<proteinExistence type="inferred from homology"/>
<dbReference type="SUPFAM" id="SSF103473">
    <property type="entry name" value="MFS general substrate transporter"/>
    <property type="match status" value="1"/>
</dbReference>
<gene>
    <name evidence="12" type="ORF">BP5796_05696</name>
</gene>
<dbReference type="GO" id="GO:0005351">
    <property type="term" value="F:carbohydrate:proton symporter activity"/>
    <property type="evidence" value="ECO:0007669"/>
    <property type="project" value="TreeGrafter"/>
</dbReference>
<feature type="transmembrane region" description="Helical" evidence="10">
    <location>
        <begin position="53"/>
        <end position="73"/>
    </location>
</feature>
<accession>A0A3D8RVF3</accession>
<feature type="transmembrane region" description="Helical" evidence="10">
    <location>
        <begin position="358"/>
        <end position="377"/>
    </location>
</feature>
<name>A0A3D8RVF3_9HELO</name>
<feature type="transmembrane region" description="Helical" evidence="10">
    <location>
        <begin position="141"/>
        <end position="159"/>
    </location>
</feature>
<organism evidence="12 13">
    <name type="scientific">Coleophoma crateriformis</name>
    <dbReference type="NCBI Taxonomy" id="565419"/>
    <lineage>
        <taxon>Eukaryota</taxon>
        <taxon>Fungi</taxon>
        <taxon>Dikarya</taxon>
        <taxon>Ascomycota</taxon>
        <taxon>Pezizomycotina</taxon>
        <taxon>Leotiomycetes</taxon>
        <taxon>Helotiales</taxon>
        <taxon>Dermateaceae</taxon>
        <taxon>Coleophoma</taxon>
    </lineage>
</organism>
<evidence type="ECO:0000313" key="13">
    <source>
        <dbReference type="Proteomes" id="UP000256328"/>
    </source>
</evidence>
<feature type="transmembrane region" description="Helical" evidence="10">
    <location>
        <begin position="457"/>
        <end position="474"/>
    </location>
</feature>
<dbReference type="NCBIfam" id="TIGR00879">
    <property type="entry name" value="SP"/>
    <property type="match status" value="1"/>
</dbReference>
<dbReference type="GO" id="GO:0016020">
    <property type="term" value="C:membrane"/>
    <property type="evidence" value="ECO:0007669"/>
    <property type="project" value="UniProtKB-SubCell"/>
</dbReference>
<feature type="transmembrane region" description="Helical" evidence="10">
    <location>
        <begin position="115"/>
        <end position="134"/>
    </location>
</feature>
<dbReference type="InterPro" id="IPR003663">
    <property type="entry name" value="Sugar/inositol_transpt"/>
</dbReference>
<dbReference type="InterPro" id="IPR036259">
    <property type="entry name" value="MFS_trans_sf"/>
</dbReference>
<feature type="transmembrane region" description="Helical" evidence="10">
    <location>
        <begin position="200"/>
        <end position="219"/>
    </location>
</feature>
<evidence type="ECO:0000256" key="7">
    <source>
        <dbReference type="RuleBase" id="RU003346"/>
    </source>
</evidence>
<feature type="transmembrane region" description="Helical" evidence="10">
    <location>
        <begin position="165"/>
        <end position="188"/>
    </location>
</feature>
<dbReference type="PANTHER" id="PTHR48022">
    <property type="entry name" value="PLASTIDIC GLUCOSE TRANSPORTER 4"/>
    <property type="match status" value="1"/>
</dbReference>
<evidence type="ECO:0000256" key="6">
    <source>
        <dbReference type="ARBA" id="ARBA00023136"/>
    </source>
</evidence>
<protein>
    <recommendedName>
        <fullName evidence="11">Major facilitator superfamily (MFS) profile domain-containing protein</fullName>
    </recommendedName>
</protein>
<feature type="compositionally biased region" description="Basic and acidic residues" evidence="9">
    <location>
        <begin position="1"/>
        <end position="24"/>
    </location>
</feature>
<feature type="transmembrane region" description="Helical" evidence="10">
    <location>
        <begin position="486"/>
        <end position="502"/>
    </location>
</feature>